<feature type="transmembrane region" description="Helical" evidence="3">
    <location>
        <begin position="57"/>
        <end position="75"/>
    </location>
</feature>
<dbReference type="InterPro" id="IPR044068">
    <property type="entry name" value="CB"/>
</dbReference>
<dbReference type="PROSITE" id="PS51900">
    <property type="entry name" value="CB"/>
    <property type="match status" value="1"/>
</dbReference>
<dbReference type="Pfam" id="PF12728">
    <property type="entry name" value="HTH_17"/>
    <property type="match status" value="1"/>
</dbReference>
<evidence type="ECO:0000259" key="5">
    <source>
        <dbReference type="PROSITE" id="PS51900"/>
    </source>
</evidence>
<feature type="transmembrane region" description="Helical" evidence="3">
    <location>
        <begin position="141"/>
        <end position="162"/>
    </location>
</feature>
<feature type="domain" description="Tyr recombinase" evidence="4">
    <location>
        <begin position="491"/>
        <end position="562"/>
    </location>
</feature>
<dbReference type="InterPro" id="IPR011010">
    <property type="entry name" value="DNA_brk_join_enz"/>
</dbReference>
<keyword evidence="7" id="KW-1185">Reference proteome</keyword>
<keyword evidence="3" id="KW-1133">Transmembrane helix</keyword>
<dbReference type="InterPro" id="IPR041657">
    <property type="entry name" value="HTH_17"/>
</dbReference>
<protein>
    <submittedName>
        <fullName evidence="6">Tyrosine recombinase XerD</fullName>
    </submittedName>
</protein>
<proteinExistence type="predicted"/>
<evidence type="ECO:0000256" key="2">
    <source>
        <dbReference type="ARBA" id="ARBA00023172"/>
    </source>
</evidence>
<feature type="transmembrane region" description="Helical" evidence="3">
    <location>
        <begin position="174"/>
        <end position="196"/>
    </location>
</feature>
<dbReference type="PROSITE" id="PS51898">
    <property type="entry name" value="TYR_RECOMBINASE"/>
    <property type="match status" value="1"/>
</dbReference>
<evidence type="ECO:0000256" key="3">
    <source>
        <dbReference type="SAM" id="Phobius"/>
    </source>
</evidence>
<keyword evidence="3" id="KW-0472">Membrane</keyword>
<dbReference type="EMBL" id="CAXAMM010004964">
    <property type="protein sequence ID" value="CAK9005516.1"/>
    <property type="molecule type" value="Genomic_DNA"/>
</dbReference>
<evidence type="ECO:0000313" key="6">
    <source>
        <dbReference type="EMBL" id="CAK9005516.1"/>
    </source>
</evidence>
<dbReference type="InterPro" id="IPR013762">
    <property type="entry name" value="Integrase-like_cat_sf"/>
</dbReference>
<organism evidence="6 7">
    <name type="scientific">Durusdinium trenchii</name>
    <dbReference type="NCBI Taxonomy" id="1381693"/>
    <lineage>
        <taxon>Eukaryota</taxon>
        <taxon>Sar</taxon>
        <taxon>Alveolata</taxon>
        <taxon>Dinophyceae</taxon>
        <taxon>Suessiales</taxon>
        <taxon>Symbiodiniaceae</taxon>
        <taxon>Durusdinium</taxon>
    </lineage>
</organism>
<feature type="domain" description="Core-binding (CB)" evidence="5">
    <location>
        <begin position="379"/>
        <end position="470"/>
    </location>
</feature>
<sequence>MGSLKEIQANTQALNSAGKAVFMFGQGIVSLLRLGTASAGAWALCLMRWRVGIAVALWRYPLALVILSFACSLYRETQWSGPLAIFQNLVFISIACQAIIAIVRFFRGSKRPVHSQDLGWPHALLSPVWQRLFGRTSNPGLAATLIGEPALVLVVAMVALIVERTMLPAPYGLWPISSVLILVALCMVADAGLILARTRLEIMQLTDRELEQQSIADTMAGERAAAQQREAEGVAMIPANAERDKIGRDEIESAVDADRFPPILTPDEAARLLRISKSTVYHMVSRGDLKGSADRSTGDAAFTVVDGTTVTIGRKVQYRKTELGREQRVSQSYSAEYVEAGRRRFQGLGTPNKREARRRAIEIQQRLDAGEQRTPPARATIDQLIDRYEAFNRDRDLAPKTLAKYAADLDKLRRFCKETGLTRADRFDEAAYARFGAWLREQVHKQGTGYAPKSNYTTLTVCKQMFKWAWRQRLAPTTSLASTRLPTAKPRSQPCFTTQQVETMLERAEGLPCAAIAILAYTGLRVGELEQLQWADVHLDMGELGMIHVHRGGSAGVTKDRE</sequence>
<dbReference type="InterPro" id="IPR010998">
    <property type="entry name" value="Integrase_recombinase_N"/>
</dbReference>
<evidence type="ECO:0000313" key="7">
    <source>
        <dbReference type="Proteomes" id="UP001642464"/>
    </source>
</evidence>
<evidence type="ECO:0000259" key="4">
    <source>
        <dbReference type="PROSITE" id="PS51898"/>
    </source>
</evidence>
<accession>A0ABP0ITW0</accession>
<gene>
    <name evidence="6" type="ORF">SCF082_LOCUS8631</name>
</gene>
<dbReference type="SUPFAM" id="SSF56349">
    <property type="entry name" value="DNA breaking-rejoining enzymes"/>
    <property type="match status" value="1"/>
</dbReference>
<keyword evidence="1" id="KW-0238">DNA-binding</keyword>
<keyword evidence="2" id="KW-0233">DNA recombination</keyword>
<evidence type="ECO:0000256" key="1">
    <source>
        <dbReference type="ARBA" id="ARBA00023125"/>
    </source>
</evidence>
<dbReference type="InterPro" id="IPR002104">
    <property type="entry name" value="Integrase_catalytic"/>
</dbReference>
<dbReference type="Proteomes" id="UP001642464">
    <property type="component" value="Unassembled WGS sequence"/>
</dbReference>
<comment type="caution">
    <text evidence="6">The sequence shown here is derived from an EMBL/GenBank/DDBJ whole genome shotgun (WGS) entry which is preliminary data.</text>
</comment>
<feature type="transmembrane region" description="Helical" evidence="3">
    <location>
        <begin position="20"/>
        <end position="45"/>
    </location>
</feature>
<feature type="transmembrane region" description="Helical" evidence="3">
    <location>
        <begin position="81"/>
        <end position="106"/>
    </location>
</feature>
<dbReference type="Gene3D" id="1.10.150.130">
    <property type="match status" value="1"/>
</dbReference>
<name>A0ABP0ITW0_9DINO</name>
<keyword evidence="3" id="KW-0812">Transmembrane</keyword>
<dbReference type="Gene3D" id="1.10.443.10">
    <property type="entry name" value="Intergrase catalytic core"/>
    <property type="match status" value="1"/>
</dbReference>
<reference evidence="6 7" key="1">
    <citation type="submission" date="2024-02" db="EMBL/GenBank/DDBJ databases">
        <authorList>
            <person name="Chen Y."/>
            <person name="Shah S."/>
            <person name="Dougan E. K."/>
            <person name="Thang M."/>
            <person name="Chan C."/>
        </authorList>
    </citation>
    <scope>NUCLEOTIDE SEQUENCE [LARGE SCALE GENOMIC DNA]</scope>
</reference>
<feature type="non-terminal residue" evidence="6">
    <location>
        <position position="562"/>
    </location>
</feature>